<keyword evidence="2" id="KW-1185">Reference proteome</keyword>
<dbReference type="Proteomes" id="UP000249453">
    <property type="component" value="Unassembled WGS sequence"/>
</dbReference>
<evidence type="ECO:0000313" key="2">
    <source>
        <dbReference type="Proteomes" id="UP000249453"/>
    </source>
</evidence>
<sequence>MIDIWHDLAMRRTIGAQLVGNHPLRRDALLLQKSSQQSLGRLGIAAGLDDLVKHIAILINSAPQPVFPAGNGDDHLVEMPHVIPAGLLAMKATCIVWAELLYPAADRFIGDDNATLQQHFFDKTQAQRKSEVEPHCVCDDLGRETMALVADG</sequence>
<organism evidence="1 2">
    <name type="scientific">Falsochrobactrum ovis</name>
    <dbReference type="NCBI Taxonomy" id="1293442"/>
    <lineage>
        <taxon>Bacteria</taxon>
        <taxon>Pseudomonadati</taxon>
        <taxon>Pseudomonadota</taxon>
        <taxon>Alphaproteobacteria</taxon>
        <taxon>Hyphomicrobiales</taxon>
        <taxon>Brucellaceae</taxon>
        <taxon>Falsochrobactrum</taxon>
    </lineage>
</organism>
<dbReference type="EMBL" id="QLMK01000021">
    <property type="protein sequence ID" value="RAK25649.1"/>
    <property type="molecule type" value="Genomic_DNA"/>
</dbReference>
<reference evidence="1 2" key="1">
    <citation type="submission" date="2018-06" db="EMBL/GenBank/DDBJ databases">
        <title>Genomic Encyclopedia of Type Strains, Phase IV (KMG-IV): sequencing the most valuable type-strain genomes for metagenomic binning, comparative biology and taxonomic classification.</title>
        <authorList>
            <person name="Goeker M."/>
        </authorList>
    </citation>
    <scope>NUCLEOTIDE SEQUENCE [LARGE SCALE GENOMIC DNA]</scope>
    <source>
        <strain evidence="1 2">DSM 26720</strain>
    </source>
</reference>
<gene>
    <name evidence="1" type="ORF">C7374_12138</name>
</gene>
<accession>A0A364JRZ7</accession>
<comment type="caution">
    <text evidence="1">The sequence shown here is derived from an EMBL/GenBank/DDBJ whole genome shotgun (WGS) entry which is preliminary data.</text>
</comment>
<name>A0A364JRZ7_9HYPH</name>
<proteinExistence type="predicted"/>
<evidence type="ECO:0000313" key="1">
    <source>
        <dbReference type="EMBL" id="RAK25649.1"/>
    </source>
</evidence>
<dbReference type="AlphaFoldDB" id="A0A364JRZ7"/>
<protein>
    <submittedName>
        <fullName evidence="1">Uncharacterized protein</fullName>
    </submittedName>
</protein>